<sequence length="117" mass="13438">MRYKELKLNKIYGQKNNQPVVWFKKSLSKSNQHCVYCRRFVGDGSTIESNKEHLIGREFVPSGEFGNGDRFNFIFRACKECNDEKSITERHISSVTLLNSPARASSQAHNDLAQRKA</sequence>
<dbReference type="EMBL" id="MTKP01000045">
    <property type="protein sequence ID" value="RWX49481.1"/>
    <property type="molecule type" value="Genomic_DNA"/>
</dbReference>
<proteinExistence type="predicted"/>
<feature type="non-terminal residue" evidence="1">
    <location>
        <position position="117"/>
    </location>
</feature>
<keyword evidence="2" id="KW-1185">Reference proteome</keyword>
<reference evidence="1 2" key="1">
    <citation type="submission" date="2017-01" db="EMBL/GenBank/DDBJ databases">
        <title>The cable genome- insights into the physiology and evolution of filamentous bacteria capable of sulfide oxidation via long distance electron transfer.</title>
        <authorList>
            <person name="Schreiber L."/>
            <person name="Bjerg J.T."/>
            <person name="Boggild A."/>
            <person name="Van De Vossenberg J."/>
            <person name="Meysman F."/>
            <person name="Nielsen L.P."/>
            <person name="Schramm A."/>
            <person name="Kjeldsen K.U."/>
        </authorList>
    </citation>
    <scope>NUCLEOTIDE SEQUENCE [LARGE SCALE GENOMIC DNA]</scope>
    <source>
        <strain evidence="1">A1</strain>
    </source>
</reference>
<evidence type="ECO:0000313" key="1">
    <source>
        <dbReference type="EMBL" id="RWX49481.1"/>
    </source>
</evidence>
<gene>
    <name evidence="1" type="ORF">VT98_10457</name>
</gene>
<protein>
    <submittedName>
        <fullName evidence="1">Uncharacterized protein</fullName>
    </submittedName>
</protein>
<comment type="caution">
    <text evidence="1">The sequence shown here is derived from an EMBL/GenBank/DDBJ whole genome shotgun (WGS) entry which is preliminary data.</text>
</comment>
<dbReference type="AlphaFoldDB" id="A0A444J8Q6"/>
<accession>A0A444J8Q6</accession>
<dbReference type="Proteomes" id="UP000288086">
    <property type="component" value="Unassembled WGS sequence"/>
</dbReference>
<name>A0A444J8Q6_9BACT</name>
<evidence type="ECO:0000313" key="2">
    <source>
        <dbReference type="Proteomes" id="UP000288086"/>
    </source>
</evidence>
<organism evidence="1 2">
    <name type="scientific">Candidatus Electrothrix communis</name>
    <dbReference type="NCBI Taxonomy" id="1859133"/>
    <lineage>
        <taxon>Bacteria</taxon>
        <taxon>Pseudomonadati</taxon>
        <taxon>Thermodesulfobacteriota</taxon>
        <taxon>Desulfobulbia</taxon>
        <taxon>Desulfobulbales</taxon>
        <taxon>Desulfobulbaceae</taxon>
        <taxon>Candidatus Electrothrix</taxon>
    </lineage>
</organism>